<dbReference type="EMBL" id="DS113750">
    <property type="protein sequence ID" value="EAX96623.1"/>
    <property type="molecule type" value="Genomic_DNA"/>
</dbReference>
<dbReference type="KEGG" id="tva:4754396"/>
<dbReference type="InParanoid" id="A2FEP3"/>
<proteinExistence type="predicted"/>
<dbReference type="AlphaFoldDB" id="A2FEP3"/>
<name>A2FEP3_TRIV3</name>
<accession>A2FEP3</accession>
<evidence type="ECO:0000313" key="2">
    <source>
        <dbReference type="Proteomes" id="UP000001542"/>
    </source>
</evidence>
<dbReference type="RefSeq" id="XP_001309553.1">
    <property type="nucleotide sequence ID" value="XM_001309552.1"/>
</dbReference>
<dbReference type="VEuPathDB" id="TrichDB:TVAG_148980"/>
<keyword evidence="2" id="KW-1185">Reference proteome</keyword>
<gene>
    <name evidence="1" type="ORF">TVAG_148980</name>
</gene>
<dbReference type="Proteomes" id="UP000001542">
    <property type="component" value="Unassembled WGS sequence"/>
</dbReference>
<reference evidence="1" key="1">
    <citation type="submission" date="2006-10" db="EMBL/GenBank/DDBJ databases">
        <authorList>
            <person name="Amadeo P."/>
            <person name="Zhao Q."/>
            <person name="Wortman J."/>
            <person name="Fraser-Liggett C."/>
            <person name="Carlton J."/>
        </authorList>
    </citation>
    <scope>NUCLEOTIDE SEQUENCE</scope>
    <source>
        <strain evidence="1">G3</strain>
    </source>
</reference>
<organism evidence="1 2">
    <name type="scientific">Trichomonas vaginalis (strain ATCC PRA-98 / G3)</name>
    <dbReference type="NCBI Taxonomy" id="412133"/>
    <lineage>
        <taxon>Eukaryota</taxon>
        <taxon>Metamonada</taxon>
        <taxon>Parabasalia</taxon>
        <taxon>Trichomonadida</taxon>
        <taxon>Trichomonadidae</taxon>
        <taxon>Trichomonas</taxon>
    </lineage>
</organism>
<protein>
    <submittedName>
        <fullName evidence="1">Uncharacterized protein</fullName>
    </submittedName>
</protein>
<dbReference type="SMR" id="A2FEP3"/>
<dbReference type="VEuPathDB" id="TrichDB:TVAGG3_0375370"/>
<reference evidence="1" key="2">
    <citation type="journal article" date="2007" name="Science">
        <title>Draft genome sequence of the sexually transmitted pathogen Trichomonas vaginalis.</title>
        <authorList>
            <person name="Carlton J.M."/>
            <person name="Hirt R.P."/>
            <person name="Silva J.C."/>
            <person name="Delcher A.L."/>
            <person name="Schatz M."/>
            <person name="Zhao Q."/>
            <person name="Wortman J.R."/>
            <person name="Bidwell S.L."/>
            <person name="Alsmark U.C.M."/>
            <person name="Besteiro S."/>
            <person name="Sicheritz-Ponten T."/>
            <person name="Noel C.J."/>
            <person name="Dacks J.B."/>
            <person name="Foster P.G."/>
            <person name="Simillion C."/>
            <person name="Van de Peer Y."/>
            <person name="Miranda-Saavedra D."/>
            <person name="Barton G.J."/>
            <person name="Westrop G.D."/>
            <person name="Mueller S."/>
            <person name="Dessi D."/>
            <person name="Fiori P.L."/>
            <person name="Ren Q."/>
            <person name="Paulsen I."/>
            <person name="Zhang H."/>
            <person name="Bastida-Corcuera F.D."/>
            <person name="Simoes-Barbosa A."/>
            <person name="Brown M.T."/>
            <person name="Hayes R.D."/>
            <person name="Mukherjee M."/>
            <person name="Okumura C.Y."/>
            <person name="Schneider R."/>
            <person name="Smith A.J."/>
            <person name="Vanacova S."/>
            <person name="Villalvazo M."/>
            <person name="Haas B.J."/>
            <person name="Pertea M."/>
            <person name="Feldblyum T.V."/>
            <person name="Utterback T.R."/>
            <person name="Shu C.L."/>
            <person name="Osoegawa K."/>
            <person name="de Jong P.J."/>
            <person name="Hrdy I."/>
            <person name="Horvathova L."/>
            <person name="Zubacova Z."/>
            <person name="Dolezal P."/>
            <person name="Malik S.B."/>
            <person name="Logsdon J.M. Jr."/>
            <person name="Henze K."/>
            <person name="Gupta A."/>
            <person name="Wang C.C."/>
            <person name="Dunne R.L."/>
            <person name="Upcroft J.A."/>
            <person name="Upcroft P."/>
            <person name="White O."/>
            <person name="Salzberg S.L."/>
            <person name="Tang P."/>
            <person name="Chiu C.-H."/>
            <person name="Lee Y.-S."/>
            <person name="Embley T.M."/>
            <person name="Coombs G.H."/>
            <person name="Mottram J.C."/>
            <person name="Tachezy J."/>
            <person name="Fraser-Liggett C.M."/>
            <person name="Johnson P.J."/>
        </authorList>
    </citation>
    <scope>NUCLEOTIDE SEQUENCE [LARGE SCALE GENOMIC DNA]</scope>
    <source>
        <strain evidence="1">G3</strain>
    </source>
</reference>
<sequence>MSQGIIQNYEYIASHISDYIKEGNFFDVFESEDIKKIMKISNLTANDFITLLKQSSHTIKGYKLYACV</sequence>
<evidence type="ECO:0000313" key="1">
    <source>
        <dbReference type="EMBL" id="EAX96623.1"/>
    </source>
</evidence>